<name>A0A4R8G613_9RHOB</name>
<dbReference type="InterPro" id="IPR023485">
    <property type="entry name" value="Ptyr_pPase"/>
</dbReference>
<reference evidence="4 5" key="1">
    <citation type="submission" date="2019-03" db="EMBL/GenBank/DDBJ databases">
        <title>Genomic Encyclopedia of Type Strains, Phase IV (KMG-IV): sequencing the most valuable type-strain genomes for metagenomic binning, comparative biology and taxonomic classification.</title>
        <authorList>
            <person name="Goeker M."/>
        </authorList>
    </citation>
    <scope>NUCLEOTIDE SEQUENCE [LARGE SCALE GENOMIC DNA]</scope>
    <source>
        <strain evidence="4 5">JA181</strain>
    </source>
</reference>
<accession>A0A4R8G613</accession>
<dbReference type="EMBL" id="JAESIL010000069">
    <property type="protein sequence ID" value="MBL3579453.1"/>
    <property type="molecule type" value="Genomic_DNA"/>
</dbReference>
<dbReference type="SUPFAM" id="SSF52788">
    <property type="entry name" value="Phosphotyrosine protein phosphatases I"/>
    <property type="match status" value="1"/>
</dbReference>
<dbReference type="PANTHER" id="PTHR43428">
    <property type="entry name" value="ARSENATE REDUCTASE"/>
    <property type="match status" value="1"/>
</dbReference>
<dbReference type="RefSeq" id="WP_075784210.1">
    <property type="nucleotide sequence ID" value="NZ_JAESIL010000069.1"/>
</dbReference>
<feature type="domain" description="Phosphotyrosine protein phosphatase I" evidence="2">
    <location>
        <begin position="7"/>
        <end position="148"/>
    </location>
</feature>
<reference evidence="3" key="3">
    <citation type="submission" date="2021-01" db="EMBL/GenBank/DDBJ databases">
        <authorList>
            <person name="Guzman M.S."/>
        </authorList>
    </citation>
    <scope>NUCLEOTIDE SEQUENCE</scope>
    <source>
        <strain evidence="3">AB19</strain>
    </source>
</reference>
<comment type="caution">
    <text evidence="4">The sequence shown here is derived from an EMBL/GenBank/DDBJ whole genome shotgun (WGS) entry which is preliminary data.</text>
</comment>
<evidence type="ECO:0000256" key="1">
    <source>
        <dbReference type="ARBA" id="ARBA00022849"/>
    </source>
</evidence>
<dbReference type="EMBL" id="SOEB01000004">
    <property type="protein sequence ID" value="TDX32020.1"/>
    <property type="molecule type" value="Genomic_DNA"/>
</dbReference>
<dbReference type="SMART" id="SM00226">
    <property type="entry name" value="LMWPc"/>
    <property type="match status" value="1"/>
</dbReference>
<dbReference type="Pfam" id="PF01451">
    <property type="entry name" value="LMWPc"/>
    <property type="match status" value="1"/>
</dbReference>
<evidence type="ECO:0000259" key="2">
    <source>
        <dbReference type="SMART" id="SM00226"/>
    </source>
</evidence>
<protein>
    <submittedName>
        <fullName evidence="3">Low molecular weight phosphatase family protein</fullName>
    </submittedName>
    <submittedName>
        <fullName evidence="4">Protein-tyrosine-phosphatase</fullName>
    </submittedName>
</protein>
<sequence>MTGQLPSSVLFCCDHNSVRSPMAEGLMKKFYGQRAYVQSVGVHNDREIDGFTVTVCDEMGVKLDRHRVRSFDEMEDWGDDLSGFDLIIALSPASLRRAQELTRYYHLDVEYWPVLDPTGLGETRPDKLAAYRQTRNQIVDRLIGRFGPPARGAGD</sequence>
<dbReference type="Proteomes" id="UP000295484">
    <property type="component" value="Unassembled WGS sequence"/>
</dbReference>
<evidence type="ECO:0000313" key="4">
    <source>
        <dbReference type="EMBL" id="TDX32020.1"/>
    </source>
</evidence>
<dbReference type="GO" id="GO:0046685">
    <property type="term" value="P:response to arsenic-containing substance"/>
    <property type="evidence" value="ECO:0007669"/>
    <property type="project" value="UniProtKB-KW"/>
</dbReference>
<keyword evidence="1" id="KW-0059">Arsenical resistance</keyword>
<evidence type="ECO:0000313" key="3">
    <source>
        <dbReference type="EMBL" id="MBL3579453.1"/>
    </source>
</evidence>
<evidence type="ECO:0000313" key="6">
    <source>
        <dbReference type="Proteomes" id="UP000635853"/>
    </source>
</evidence>
<gene>
    <name evidence="4" type="ORF">EV657_104219</name>
    <name evidence="3" type="ORF">JMJ92_14985</name>
</gene>
<dbReference type="InterPro" id="IPR036196">
    <property type="entry name" value="Ptyr_pPase_sf"/>
</dbReference>
<proteinExistence type="predicted"/>
<evidence type="ECO:0000313" key="5">
    <source>
        <dbReference type="Proteomes" id="UP000295484"/>
    </source>
</evidence>
<organism evidence="4 5">
    <name type="scientific">Rhodovulum visakhapatnamense</name>
    <dbReference type="NCBI Taxonomy" id="364297"/>
    <lineage>
        <taxon>Bacteria</taxon>
        <taxon>Pseudomonadati</taxon>
        <taxon>Pseudomonadota</taxon>
        <taxon>Alphaproteobacteria</taxon>
        <taxon>Rhodobacterales</taxon>
        <taxon>Paracoccaceae</taxon>
        <taxon>Rhodovulum</taxon>
    </lineage>
</organism>
<dbReference type="Proteomes" id="UP000635853">
    <property type="component" value="Unassembled WGS sequence"/>
</dbReference>
<dbReference type="AlphaFoldDB" id="A0A4R8G613"/>
<reference evidence="6" key="2">
    <citation type="submission" date="2021-01" db="EMBL/GenBank/DDBJ databases">
        <title>Draft genomes of Rhodovulum sulfidophilum.</title>
        <authorList>
            <person name="Guzman M.S."/>
        </authorList>
    </citation>
    <scope>NUCLEOTIDE SEQUENCE [LARGE SCALE GENOMIC DNA]</scope>
    <source>
        <strain evidence="6">AB19</strain>
    </source>
</reference>
<dbReference type="PANTHER" id="PTHR43428:SF1">
    <property type="entry name" value="ARSENATE REDUCTASE"/>
    <property type="match status" value="1"/>
</dbReference>
<dbReference type="Gene3D" id="3.40.50.2300">
    <property type="match status" value="1"/>
</dbReference>
<keyword evidence="6" id="KW-1185">Reference proteome</keyword>